<feature type="compositionally biased region" description="Acidic residues" evidence="4">
    <location>
        <begin position="51"/>
        <end position="71"/>
    </location>
</feature>
<dbReference type="InterPro" id="IPR036322">
    <property type="entry name" value="WD40_repeat_dom_sf"/>
</dbReference>
<feature type="region of interest" description="Disordered" evidence="4">
    <location>
        <begin position="285"/>
        <end position="305"/>
    </location>
</feature>
<sequence>MDDLAERILSIDMTISSSQSMQLDLPPSCIEFCPAHPSYFLVGTYNLQKEENEEGGAGESEAKEEEEDKEGEEGQRAQSRTGSIIVFQLLNGKARRIQTIPQPSAVFDLHFAPQPDRGDICAAVSSTGTISLFRLSPGRPLSITTEPEAAVLEPLSSSSLKLQDSDENTLLTYFAWHPTVPGLMAVTTAMGKVMFVQVDEGYQGIAALGTPVIEHGTEIRRGYQGVGDSERPIIEEPIEAWCVAFSNLWDVSPESKESSLLSTVFSGGDDSALRLRSYWLAEKVEPDSNNNSNEEESDEGSNGSPVRFNLYSAKTVTGHYAGVTVILPLPITMSDGSQLVLTGSYDDTLRAWAITPPHKNHGRPKTRILGEENLGGGVWRLKVIEELSSMAGPGPWTIVVLASCMHAGARVLHIRGVADLKGGVEIKVLSRFEEHKSMNYGSDYSRVEGTLLRKEGKREAVCVSTSFYDRLLCVWEFEVSV</sequence>
<dbReference type="AlphaFoldDB" id="A0A194V6F5"/>
<dbReference type="OrthoDB" id="1930760at2759"/>
<keyword evidence="5" id="KW-0808">Transferase</keyword>
<dbReference type="GO" id="GO:0017183">
    <property type="term" value="P:protein histidyl modification to diphthamide"/>
    <property type="evidence" value="ECO:0007669"/>
    <property type="project" value="TreeGrafter"/>
</dbReference>
<dbReference type="GO" id="GO:0005737">
    <property type="term" value="C:cytoplasm"/>
    <property type="evidence" value="ECO:0007669"/>
    <property type="project" value="TreeGrafter"/>
</dbReference>
<dbReference type="PANTHER" id="PTHR46042:SF1">
    <property type="entry name" value="DIPHTHINE METHYLTRANSFERASE"/>
    <property type="match status" value="1"/>
</dbReference>
<organism evidence="5 6">
    <name type="scientific">Cytospora mali</name>
    <name type="common">Apple Valsa canker fungus</name>
    <name type="synonym">Valsa mali</name>
    <dbReference type="NCBI Taxonomy" id="578113"/>
    <lineage>
        <taxon>Eukaryota</taxon>
        <taxon>Fungi</taxon>
        <taxon>Dikarya</taxon>
        <taxon>Ascomycota</taxon>
        <taxon>Pezizomycotina</taxon>
        <taxon>Sordariomycetes</taxon>
        <taxon>Sordariomycetidae</taxon>
        <taxon>Diaporthales</taxon>
        <taxon>Cytosporaceae</taxon>
        <taxon>Cytospora</taxon>
    </lineage>
</organism>
<keyword evidence="6" id="KW-1185">Reference proteome</keyword>
<evidence type="ECO:0000256" key="3">
    <source>
        <dbReference type="ARBA" id="ARBA00043952"/>
    </source>
</evidence>
<evidence type="ECO:0000313" key="6">
    <source>
        <dbReference type="Proteomes" id="UP000078576"/>
    </source>
</evidence>
<dbReference type="GO" id="GO:0032259">
    <property type="term" value="P:methylation"/>
    <property type="evidence" value="ECO:0007669"/>
    <property type="project" value="UniProtKB-KW"/>
</dbReference>
<comment type="pathway">
    <text evidence="3">Protein modification.</text>
</comment>
<protein>
    <submittedName>
        <fullName evidence="5">Diphthine methyltransferase</fullName>
    </submittedName>
</protein>
<keyword evidence="5" id="KW-0489">Methyltransferase</keyword>
<dbReference type="EMBL" id="KN714730">
    <property type="protein sequence ID" value="KUI59416.1"/>
    <property type="molecule type" value="Genomic_DNA"/>
</dbReference>
<evidence type="ECO:0000256" key="2">
    <source>
        <dbReference type="ARBA" id="ARBA00022737"/>
    </source>
</evidence>
<keyword evidence="2" id="KW-0677">Repeat</keyword>
<dbReference type="InterPro" id="IPR015943">
    <property type="entry name" value="WD40/YVTN_repeat-like_dom_sf"/>
</dbReference>
<dbReference type="Gene3D" id="2.130.10.10">
    <property type="entry name" value="YVTN repeat-like/Quinoprotein amine dehydrogenase"/>
    <property type="match status" value="1"/>
</dbReference>
<dbReference type="PANTHER" id="PTHR46042">
    <property type="entry name" value="DIPHTHINE METHYLTRANSFERASE"/>
    <property type="match status" value="1"/>
</dbReference>
<proteinExistence type="predicted"/>
<dbReference type="InterPro" id="IPR052415">
    <property type="entry name" value="Diphthine_MTase"/>
</dbReference>
<evidence type="ECO:0000256" key="4">
    <source>
        <dbReference type="SAM" id="MobiDB-lite"/>
    </source>
</evidence>
<dbReference type="GO" id="GO:0061685">
    <property type="term" value="F:diphthine methylesterase activity"/>
    <property type="evidence" value="ECO:0007669"/>
    <property type="project" value="TreeGrafter"/>
</dbReference>
<feature type="region of interest" description="Disordered" evidence="4">
    <location>
        <begin position="50"/>
        <end position="79"/>
    </location>
</feature>
<dbReference type="SUPFAM" id="SSF50978">
    <property type="entry name" value="WD40 repeat-like"/>
    <property type="match status" value="1"/>
</dbReference>
<reference evidence="6" key="1">
    <citation type="submission" date="2014-12" db="EMBL/GenBank/DDBJ databases">
        <title>Genome Sequence of Valsa Canker Pathogens Uncovers a Specific Adaption of Colonization on Woody Bark.</title>
        <authorList>
            <person name="Yin Z."/>
            <person name="Liu H."/>
            <person name="Gao X."/>
            <person name="Li Z."/>
            <person name="Song N."/>
            <person name="Ke X."/>
            <person name="Dai Q."/>
            <person name="Wu Y."/>
            <person name="Sun Y."/>
            <person name="Xu J.-R."/>
            <person name="Kang Z.K."/>
            <person name="Wang L."/>
            <person name="Huang L."/>
        </authorList>
    </citation>
    <scope>NUCLEOTIDE SEQUENCE [LARGE SCALE GENOMIC DNA]</scope>
    <source>
        <strain evidence="6">SXYL134</strain>
    </source>
</reference>
<dbReference type="GO" id="GO:0008168">
    <property type="term" value="F:methyltransferase activity"/>
    <property type="evidence" value="ECO:0007669"/>
    <property type="project" value="UniProtKB-KW"/>
</dbReference>
<accession>A0A194V6F5</accession>
<evidence type="ECO:0000256" key="1">
    <source>
        <dbReference type="ARBA" id="ARBA00022574"/>
    </source>
</evidence>
<evidence type="ECO:0000313" key="5">
    <source>
        <dbReference type="EMBL" id="KUI59416.1"/>
    </source>
</evidence>
<name>A0A194V6F5_CYTMA</name>
<keyword evidence="1" id="KW-0853">WD repeat</keyword>
<gene>
    <name evidence="5" type="ORF">VP1G_06698</name>
</gene>
<dbReference type="STRING" id="694573.A0A194V6F5"/>
<dbReference type="Proteomes" id="UP000078576">
    <property type="component" value="Unassembled WGS sequence"/>
</dbReference>